<keyword evidence="4 10" id="KW-0812">Transmembrane</keyword>
<evidence type="ECO:0000256" key="10">
    <source>
        <dbReference type="SAM" id="Phobius"/>
    </source>
</evidence>
<dbReference type="GO" id="GO:0016020">
    <property type="term" value="C:membrane"/>
    <property type="evidence" value="ECO:0007669"/>
    <property type="project" value="UniProtKB-SubCell"/>
</dbReference>
<dbReference type="InterPro" id="IPR018614">
    <property type="entry name" value="KRTCAP2"/>
</dbReference>
<comment type="subcellular location">
    <subcellularLocation>
        <location evidence="1">Membrane</location>
        <topology evidence="1">Multi-pass membrane protein</topology>
    </subcellularLocation>
</comment>
<evidence type="ECO:0000256" key="8">
    <source>
        <dbReference type="ARBA" id="ARBA00053818"/>
    </source>
</evidence>
<dbReference type="Proteomes" id="UP000000715">
    <property type="component" value="Unplaced"/>
</dbReference>
<evidence type="ECO:0000313" key="12">
    <source>
        <dbReference type="RefSeq" id="XP_012904476.2"/>
    </source>
</evidence>
<comment type="similarity">
    <text evidence="2">Belongs to the KRTCAP2 family.</text>
</comment>
<keyword evidence="11" id="KW-1185">Reference proteome</keyword>
<organism evidence="11 12">
    <name type="scientific">Mustela putorius furo</name>
    <name type="common">European domestic ferret</name>
    <name type="synonym">Mustela furo</name>
    <dbReference type="NCBI Taxonomy" id="9669"/>
    <lineage>
        <taxon>Eukaryota</taxon>
        <taxon>Metazoa</taxon>
        <taxon>Chordata</taxon>
        <taxon>Craniata</taxon>
        <taxon>Vertebrata</taxon>
        <taxon>Euteleostomi</taxon>
        <taxon>Mammalia</taxon>
        <taxon>Eutheria</taxon>
        <taxon>Laurasiatheria</taxon>
        <taxon>Carnivora</taxon>
        <taxon>Caniformia</taxon>
        <taxon>Musteloidea</taxon>
        <taxon>Mustelidae</taxon>
        <taxon>Mustelinae</taxon>
        <taxon>Mustela</taxon>
    </lineage>
</organism>
<dbReference type="RefSeq" id="XP_012904476.2">
    <property type="nucleotide sequence ID" value="XM_013049022.2"/>
</dbReference>
<accession>A0A8U0NM30</accession>
<reference evidence="12" key="1">
    <citation type="submission" date="2025-08" db="UniProtKB">
        <authorList>
            <consortium name="RefSeq"/>
        </authorList>
    </citation>
    <scope>IDENTIFICATION</scope>
    <source>
        <tissue evidence="12">Brain</tissue>
    </source>
</reference>
<evidence type="ECO:0000256" key="6">
    <source>
        <dbReference type="ARBA" id="ARBA00023136"/>
    </source>
</evidence>
<dbReference type="OrthoDB" id="1111004at2759"/>
<proteinExistence type="inferred from homology"/>
<protein>
    <recommendedName>
        <fullName evidence="3">Dolichyl-diphosphooligosaccharide--protein glycosyltransferase subunit KCP2</fullName>
    </recommendedName>
    <alternativeName>
        <fullName evidence="7">Keratinocyte-associated protein 2</fullName>
    </alternativeName>
</protein>
<keyword evidence="6 10" id="KW-0472">Membrane</keyword>
<dbReference type="PANTHER" id="PTHR32001:SF1">
    <property type="entry name" value="KERATINOCYTE-ASSOCIATED PROTEIN 2"/>
    <property type="match status" value="1"/>
</dbReference>
<evidence type="ECO:0000256" key="7">
    <source>
        <dbReference type="ARBA" id="ARBA00049813"/>
    </source>
</evidence>
<dbReference type="Pfam" id="PF09775">
    <property type="entry name" value="Keratin_assoc"/>
    <property type="match status" value="2"/>
</dbReference>
<feature type="transmembrane region" description="Helical" evidence="10">
    <location>
        <begin position="35"/>
        <end position="55"/>
    </location>
</feature>
<feature type="transmembrane region" description="Helical" evidence="10">
    <location>
        <begin position="122"/>
        <end position="155"/>
    </location>
</feature>
<evidence type="ECO:0000313" key="11">
    <source>
        <dbReference type="Proteomes" id="UP000000715"/>
    </source>
</evidence>
<dbReference type="CTD" id="200185"/>
<keyword evidence="5 10" id="KW-1133">Transmembrane helix</keyword>
<evidence type="ECO:0000256" key="9">
    <source>
        <dbReference type="ARBA" id="ARBA00063768"/>
    </source>
</evidence>
<comment type="subunit">
    <text evidence="9">Component of STT3A-containing oligosaccharyl transferase (OST-A) complex. STT3A-containing complex assembly occurs through the formation of 3 subcomplexes. Subcomplex 1 contains RPN1 and TMEM258, subcomplex 2 contains the STT3A-specific subunits STT3A, DC2/OSTC, and KCP2 as well as the core subunit OST4, and subcomplex 3 contains RPN2, DAD1, and OST48. The OST-A complex can form stable complexes with the Sec61 complex or with both the Sec61 and TRAP complexes. Interacts with PSEN1 and NCSTN; indicative for an association with the gamma-secretase complex.</text>
</comment>
<evidence type="ECO:0000256" key="5">
    <source>
        <dbReference type="ARBA" id="ARBA00022989"/>
    </source>
</evidence>
<gene>
    <name evidence="12" type="primary">KRTCAP2</name>
</gene>
<dbReference type="GeneID" id="101675012"/>
<dbReference type="PANTHER" id="PTHR32001">
    <property type="entry name" value="KERATINOCYTE-ASSOCIATED PROTEIN 2"/>
    <property type="match status" value="1"/>
</dbReference>
<evidence type="ECO:0000256" key="3">
    <source>
        <dbReference type="ARBA" id="ARBA00020175"/>
    </source>
</evidence>
<sequence>MAVGTGTSLALSSLLSLLLFAGMQMYSRQLASTEWLTIQGGLLGSGLFVFSLTAFNNLENLVFGKGFQAKIFPEKSQDREMIFGTELVASTCPPPHRVLAIVQGICSRPAHVVPHSPTQVPPALLCLLLALLASGLIHRVCVTTCFIFSMVGLYYINKISSTLYQAAAPVLTPARVTGKGKKRN</sequence>
<dbReference type="AlphaFoldDB" id="A0A8U0NM30"/>
<name>A0A8U0NM30_MUSPF</name>
<evidence type="ECO:0000256" key="4">
    <source>
        <dbReference type="ARBA" id="ARBA00022692"/>
    </source>
</evidence>
<evidence type="ECO:0000256" key="1">
    <source>
        <dbReference type="ARBA" id="ARBA00004141"/>
    </source>
</evidence>
<evidence type="ECO:0000256" key="2">
    <source>
        <dbReference type="ARBA" id="ARBA00007279"/>
    </source>
</evidence>
<feature type="transmembrane region" description="Helical" evidence="10">
    <location>
        <begin position="6"/>
        <end position="23"/>
    </location>
</feature>
<comment type="function">
    <text evidence="8">Subunit of STT3A-containing oligosaccharyl transferase (OST-A) complex that catalyzes the initial transfer of a defined glycan (Glc(3)Man(9)GlcNAc(2) in eukaryotes) from the lipid carrier dolichol-pyrophosphate to an asparagine residue within an Asn-X-Ser/Thr consensus motif in nascent polypeptide chains, the first step in protein N-glycosylation. N-glycosylation occurs cotranslationally and the complex associates with the Sec61 complex at the channel-forming translocon complex that mediates protein translocation across the endoplasmic reticulum (ER). Within the OST-A complex, acts as an adapter that anchors the OST-A complex to the Sec61 complex. May be involved in N-glycosylation of APP (amyloid-beta precursor protein). Can modulate gamma-secretase cleavage of APP by enhancing endoprotelysis of PSEN1.</text>
</comment>